<dbReference type="PANTHER" id="PTHR30435:SF2">
    <property type="entry name" value="FLAGELLAR BASAL-BODY ROD PROTEIN FLGC"/>
    <property type="match status" value="1"/>
</dbReference>
<evidence type="ECO:0000256" key="4">
    <source>
        <dbReference type="ARBA" id="ARBA00023143"/>
    </source>
</evidence>
<keyword evidence="9" id="KW-0282">Flagellum</keyword>
<comment type="similarity">
    <text evidence="2">Belongs to the flagella basal body rod proteins family.</text>
</comment>
<dbReference type="InterPro" id="IPR001444">
    <property type="entry name" value="Flag_bb_rod_N"/>
</dbReference>
<keyword evidence="10" id="KW-1185">Reference proteome</keyword>
<dbReference type="Pfam" id="PF06429">
    <property type="entry name" value="Flg_bbr_C"/>
    <property type="match status" value="1"/>
</dbReference>
<evidence type="ECO:0000256" key="2">
    <source>
        <dbReference type="ARBA" id="ARBA00009677"/>
    </source>
</evidence>
<evidence type="ECO:0000259" key="8">
    <source>
        <dbReference type="Pfam" id="PF06429"/>
    </source>
</evidence>
<dbReference type="RefSeq" id="WP_127017234.1">
    <property type="nucleotide sequence ID" value="NZ_CP016379.1"/>
</dbReference>
<sequence length="146" mass="16057">MSLFDSFNISASGLTAQRLRMDIISNNIANVNTTRTPEGGPYKRQMPVFAERKPKFVLPKASDDIRSRIGQGVKVVGIKKDTSPPKLVYNPEHPDANEDGYVAMPNIDLVSEMVDMIEATRAYEANVTALNSTKNMAMKALEIGRG</sequence>
<dbReference type="GO" id="GO:0071978">
    <property type="term" value="P:bacterial-type flagellum-dependent swarming motility"/>
    <property type="evidence" value="ECO:0007669"/>
    <property type="project" value="TreeGrafter"/>
</dbReference>
<keyword evidence="9" id="KW-0966">Cell projection</keyword>
<evidence type="ECO:0000313" key="10">
    <source>
        <dbReference type="Proteomes" id="UP000267250"/>
    </source>
</evidence>
<dbReference type="AlphaFoldDB" id="A0A3S9SZV0"/>
<dbReference type="Proteomes" id="UP000267250">
    <property type="component" value="Chromosome"/>
</dbReference>
<organism evidence="9 10">
    <name type="scientific">Anoxybacter fermentans</name>
    <dbReference type="NCBI Taxonomy" id="1323375"/>
    <lineage>
        <taxon>Bacteria</taxon>
        <taxon>Bacillati</taxon>
        <taxon>Bacillota</taxon>
        <taxon>Clostridia</taxon>
        <taxon>Halanaerobiales</taxon>
        <taxon>Anoxybacter</taxon>
    </lineage>
</organism>
<evidence type="ECO:0000256" key="1">
    <source>
        <dbReference type="ARBA" id="ARBA00004117"/>
    </source>
</evidence>
<evidence type="ECO:0000256" key="6">
    <source>
        <dbReference type="RuleBase" id="RU362062"/>
    </source>
</evidence>
<dbReference type="OrthoDB" id="9794148at2"/>
<accession>A0A3S9SZV0</accession>
<comment type="subcellular location">
    <subcellularLocation>
        <location evidence="1 6">Bacterial flagellum basal body</location>
    </subcellularLocation>
</comment>
<keyword evidence="9" id="KW-0969">Cilium</keyword>
<evidence type="ECO:0000256" key="5">
    <source>
        <dbReference type="ARBA" id="ARBA00025933"/>
    </source>
</evidence>
<evidence type="ECO:0000256" key="3">
    <source>
        <dbReference type="ARBA" id="ARBA00017941"/>
    </source>
</evidence>
<dbReference type="InterPro" id="IPR006299">
    <property type="entry name" value="FlgC"/>
</dbReference>
<evidence type="ECO:0000313" key="9">
    <source>
        <dbReference type="EMBL" id="AZR73883.1"/>
    </source>
</evidence>
<evidence type="ECO:0000259" key="7">
    <source>
        <dbReference type="Pfam" id="PF00460"/>
    </source>
</evidence>
<protein>
    <recommendedName>
        <fullName evidence="3 6">Flagellar basal-body rod protein FlgC</fullName>
    </recommendedName>
</protein>
<reference evidence="9 10" key="1">
    <citation type="submission" date="2016-07" db="EMBL/GenBank/DDBJ databases">
        <title>Genome and transcriptome analysis of iron-reducing fermentative bacteria Anoxybacter fermentans.</title>
        <authorList>
            <person name="Zeng X."/>
            <person name="Shao Z."/>
        </authorList>
    </citation>
    <scope>NUCLEOTIDE SEQUENCE [LARGE SCALE GENOMIC DNA]</scope>
    <source>
        <strain evidence="9 10">DY22613</strain>
    </source>
</reference>
<keyword evidence="4 6" id="KW-0975">Bacterial flagellum</keyword>
<dbReference type="GO" id="GO:0030694">
    <property type="term" value="C:bacterial-type flagellum basal body, rod"/>
    <property type="evidence" value="ECO:0007669"/>
    <property type="project" value="UniProtKB-UniRule"/>
</dbReference>
<dbReference type="EMBL" id="CP016379">
    <property type="protein sequence ID" value="AZR73883.1"/>
    <property type="molecule type" value="Genomic_DNA"/>
</dbReference>
<proteinExistence type="inferred from homology"/>
<dbReference type="Pfam" id="PF00460">
    <property type="entry name" value="Flg_bb_rod"/>
    <property type="match status" value="1"/>
</dbReference>
<comment type="subunit">
    <text evidence="5 6">The basal body constitutes a major portion of the flagellar organelle and consists of four rings (L,P,S, and M) mounted on a central rod. The rod consists of about 26 subunits of FlgG in the distal portion, and FlgB, FlgC and FlgF are thought to build up the proximal portion of the rod with about 6 subunits each.</text>
</comment>
<gene>
    <name evidence="9" type="ORF">BBF96_11075</name>
</gene>
<dbReference type="PANTHER" id="PTHR30435">
    <property type="entry name" value="FLAGELLAR PROTEIN"/>
    <property type="match status" value="1"/>
</dbReference>
<dbReference type="InterPro" id="IPR010930">
    <property type="entry name" value="Flg_bb/hook_C_dom"/>
</dbReference>
<dbReference type="KEGG" id="aft:BBF96_11075"/>
<dbReference type="NCBIfam" id="TIGR01395">
    <property type="entry name" value="FlgC"/>
    <property type="match status" value="1"/>
</dbReference>
<dbReference type="PROSITE" id="PS00588">
    <property type="entry name" value="FLAGELLA_BB_ROD"/>
    <property type="match status" value="1"/>
</dbReference>
<name>A0A3S9SZV0_9FIRM</name>
<feature type="domain" description="Flagellar basal-body/hook protein C-terminal" evidence="8">
    <location>
        <begin position="99"/>
        <end position="142"/>
    </location>
</feature>
<dbReference type="InterPro" id="IPR019776">
    <property type="entry name" value="Flagellar_basal_body_rod_CS"/>
</dbReference>
<feature type="domain" description="Flagellar basal body rod protein N-terminal" evidence="7">
    <location>
        <begin position="8"/>
        <end position="35"/>
    </location>
</feature>